<dbReference type="RefSeq" id="WP_305974861.1">
    <property type="nucleotide sequence ID" value="NZ_JAPJDZ010000012.1"/>
</dbReference>
<dbReference type="EMBL" id="JAPJDZ010000012">
    <property type="protein sequence ID" value="MDP5135737.1"/>
    <property type="molecule type" value="Genomic_DNA"/>
</dbReference>
<evidence type="ECO:0000313" key="1">
    <source>
        <dbReference type="EMBL" id="MDP5135737.1"/>
    </source>
</evidence>
<protein>
    <submittedName>
        <fullName evidence="1">Uncharacterized protein</fullName>
    </submittedName>
</protein>
<organism evidence="1 2">
    <name type="scientific">Rheinheimera baltica</name>
    <dbReference type="NCBI Taxonomy" id="67576"/>
    <lineage>
        <taxon>Bacteria</taxon>
        <taxon>Pseudomonadati</taxon>
        <taxon>Pseudomonadota</taxon>
        <taxon>Gammaproteobacteria</taxon>
        <taxon>Chromatiales</taxon>
        <taxon>Chromatiaceae</taxon>
        <taxon>Rheinheimera</taxon>
    </lineage>
</organism>
<name>A0ABT9HX83_9GAMM</name>
<proteinExistence type="predicted"/>
<comment type="caution">
    <text evidence="1">The sequence shown here is derived from an EMBL/GenBank/DDBJ whole genome shotgun (WGS) entry which is preliminary data.</text>
</comment>
<accession>A0ABT9HX83</accession>
<reference evidence="1 2" key="1">
    <citation type="submission" date="2022-11" db="EMBL/GenBank/DDBJ databases">
        <title>Viruses from the air-sea interface of a natural surface slick.</title>
        <authorList>
            <person name="Rahlff J."/>
            <person name="Holmfeldt K."/>
        </authorList>
    </citation>
    <scope>NUCLEOTIDE SEQUENCE [LARGE SCALE GENOMIC DNA]</scope>
    <source>
        <strain evidence="1 2">SMS4</strain>
    </source>
</reference>
<evidence type="ECO:0000313" key="2">
    <source>
        <dbReference type="Proteomes" id="UP001231109"/>
    </source>
</evidence>
<keyword evidence="2" id="KW-1185">Reference proteome</keyword>
<sequence>MHLPADWLAQQTLLTADLQLEQKALKKIAFVLDCPGLAEVNPG</sequence>
<dbReference type="Proteomes" id="UP001231109">
    <property type="component" value="Unassembled WGS sequence"/>
</dbReference>
<gene>
    <name evidence="1" type="ORF">ORJ04_07225</name>
</gene>